<dbReference type="AlphaFoldDB" id="A0A2V1AW16"/>
<dbReference type="EMBL" id="PKFO01000005">
    <property type="protein sequence ID" value="PVH21071.1"/>
    <property type="molecule type" value="Genomic_DNA"/>
</dbReference>
<dbReference type="VEuPathDB" id="FungiDB:CXQ85_000036"/>
<keyword evidence="3" id="KW-1185">Reference proteome</keyword>
<dbReference type="OrthoDB" id="4019734at2759"/>
<gene>
    <name evidence="2" type="ORF">CXQ85_000036</name>
</gene>
<protein>
    <submittedName>
        <fullName evidence="2">Uncharacterized protein</fullName>
    </submittedName>
</protein>
<feature type="compositionally biased region" description="Polar residues" evidence="1">
    <location>
        <begin position="144"/>
        <end position="155"/>
    </location>
</feature>
<reference evidence="2 3" key="1">
    <citation type="submission" date="2017-12" db="EMBL/GenBank/DDBJ databases">
        <title>Genome Sequence of a Multidrug-Resistant Candida haemulonii Isolate from a Patient with Chronic Leg Ulcers in Israel.</title>
        <authorList>
            <person name="Chow N.A."/>
            <person name="Gade L."/>
            <person name="Batra D."/>
            <person name="Rowe L.A."/>
            <person name="Ben-Ami R."/>
            <person name="Loparev V.N."/>
            <person name="Litvintseva A.P."/>
        </authorList>
    </citation>
    <scope>NUCLEOTIDE SEQUENCE [LARGE SCALE GENOMIC DNA]</scope>
    <source>
        <strain evidence="2 3">B11899</strain>
    </source>
</reference>
<evidence type="ECO:0000256" key="1">
    <source>
        <dbReference type="SAM" id="MobiDB-lite"/>
    </source>
</evidence>
<evidence type="ECO:0000313" key="2">
    <source>
        <dbReference type="EMBL" id="PVH21071.1"/>
    </source>
</evidence>
<dbReference type="GeneID" id="37005369"/>
<dbReference type="Proteomes" id="UP000244309">
    <property type="component" value="Unassembled WGS sequence"/>
</dbReference>
<feature type="compositionally biased region" description="Polar residues" evidence="1">
    <location>
        <begin position="79"/>
        <end position="91"/>
    </location>
</feature>
<sequence>MISRGILRGARLYSTSGDSKGSALFLSDLMKRVDAISAKSQQIKAREDEAKKARGESTLDTKKADGGKSQGNKHKTQRKPSNNNAARNQQLKVADHPLGDSTFNSGNRFRERSNNNGQNKNGERKTFQNRNREGRNFQNREGRSFQNRNTEGQNFQEKKTEGSLNFEGQKKNFRERREASGSAETQDRKPFNNRDKPRRNATRSQEDGNQTPRKAGSPRSFTKDRQTNRPRRDRNTGRYGNRDGDKDASTAIATKKIESVAYKPSINGDTFFYGKATSALAGDSARVSAVAKEFLIKSRYPYKLPKSIIDSVQPGIVGNRFLLQKDWKLGVNPEEFKSRMREVFKGEVQQVTPDKATPKDVLPVIEDAAQVLMKNGTYSVADKKIMLDVASGITSPKQLLQNAHWVK</sequence>
<feature type="region of interest" description="Disordered" evidence="1">
    <location>
        <begin position="37"/>
        <end position="247"/>
    </location>
</feature>
<comment type="caution">
    <text evidence="2">The sequence shown here is derived from an EMBL/GenBank/DDBJ whole genome shotgun (WGS) entry which is preliminary data.</text>
</comment>
<feature type="compositionally biased region" description="Basic and acidic residues" evidence="1">
    <location>
        <begin position="233"/>
        <end position="247"/>
    </location>
</feature>
<accession>A0A2V1AW16</accession>
<name>A0A2V1AW16_9ASCO</name>
<feature type="compositionally biased region" description="Basic and acidic residues" evidence="1">
    <location>
        <begin position="121"/>
        <end position="143"/>
    </location>
</feature>
<feature type="compositionally biased region" description="Basic and acidic residues" evidence="1">
    <location>
        <begin position="44"/>
        <end position="66"/>
    </location>
</feature>
<evidence type="ECO:0000313" key="3">
    <source>
        <dbReference type="Proteomes" id="UP000244309"/>
    </source>
</evidence>
<dbReference type="RefSeq" id="XP_025342011.1">
    <property type="nucleotide sequence ID" value="XM_025483796.1"/>
</dbReference>
<feature type="compositionally biased region" description="Basic and acidic residues" evidence="1">
    <location>
        <begin position="168"/>
        <end position="195"/>
    </location>
</feature>
<organism evidence="2 3">
    <name type="scientific">Candidozyma haemuli</name>
    <dbReference type="NCBI Taxonomy" id="45357"/>
    <lineage>
        <taxon>Eukaryota</taxon>
        <taxon>Fungi</taxon>
        <taxon>Dikarya</taxon>
        <taxon>Ascomycota</taxon>
        <taxon>Saccharomycotina</taxon>
        <taxon>Pichiomycetes</taxon>
        <taxon>Metschnikowiaceae</taxon>
        <taxon>Candidozyma</taxon>
    </lineage>
</organism>
<proteinExistence type="predicted"/>